<dbReference type="PANTHER" id="PTHR39181:SF1">
    <property type="entry name" value="TYROSINE-PROTEIN PHOSPHATASE YWQE"/>
    <property type="match status" value="1"/>
</dbReference>
<organism evidence="6 7">
    <name type="scientific">Candidatus Paralactobacillus gallistercoris</name>
    <dbReference type="NCBI Taxonomy" id="2838724"/>
    <lineage>
        <taxon>Bacteria</taxon>
        <taxon>Bacillati</taxon>
        <taxon>Bacillota</taxon>
        <taxon>Bacilli</taxon>
        <taxon>Lactobacillales</taxon>
        <taxon>Lactobacillaceae</taxon>
        <taxon>Lactobacillus</taxon>
    </lineage>
</organism>
<keyword evidence="3 5" id="KW-0904">Protein phosphatase</keyword>
<dbReference type="AlphaFoldDB" id="A0A948TJQ9"/>
<gene>
    <name evidence="6" type="ORF">H9901_04830</name>
</gene>
<comment type="caution">
    <text evidence="6">The sequence shown here is derived from an EMBL/GenBank/DDBJ whole genome shotgun (WGS) entry which is preliminary data.</text>
</comment>
<keyword evidence="2 5" id="KW-0378">Hydrolase</keyword>
<accession>A0A948TJQ9</accession>
<evidence type="ECO:0000313" key="6">
    <source>
        <dbReference type="EMBL" id="MBU3852004.1"/>
    </source>
</evidence>
<evidence type="ECO:0000256" key="1">
    <source>
        <dbReference type="ARBA" id="ARBA00005750"/>
    </source>
</evidence>
<evidence type="ECO:0000256" key="5">
    <source>
        <dbReference type="PIRNR" id="PIRNR016557"/>
    </source>
</evidence>
<dbReference type="GO" id="GO:0004725">
    <property type="term" value="F:protein tyrosine phosphatase activity"/>
    <property type="evidence" value="ECO:0007669"/>
    <property type="project" value="UniProtKB-UniRule"/>
</dbReference>
<dbReference type="PANTHER" id="PTHR39181">
    <property type="entry name" value="TYROSINE-PROTEIN PHOSPHATASE YWQE"/>
    <property type="match status" value="1"/>
</dbReference>
<dbReference type="PIRSF" id="PIRSF016557">
    <property type="entry name" value="Caps_synth_CpsB"/>
    <property type="match status" value="1"/>
</dbReference>
<proteinExistence type="inferred from homology"/>
<dbReference type="GO" id="GO:0030145">
    <property type="term" value="F:manganese ion binding"/>
    <property type="evidence" value="ECO:0007669"/>
    <property type="project" value="UniProtKB-UniRule"/>
</dbReference>
<evidence type="ECO:0000256" key="2">
    <source>
        <dbReference type="ARBA" id="ARBA00022801"/>
    </source>
</evidence>
<dbReference type="Pfam" id="PF19567">
    <property type="entry name" value="CpsB_CapC"/>
    <property type="match status" value="1"/>
</dbReference>
<dbReference type="SUPFAM" id="SSF89550">
    <property type="entry name" value="PHP domain-like"/>
    <property type="match status" value="1"/>
</dbReference>
<dbReference type="EMBL" id="JAHLFS010000058">
    <property type="protein sequence ID" value="MBU3852004.1"/>
    <property type="molecule type" value="Genomic_DNA"/>
</dbReference>
<dbReference type="Proteomes" id="UP000777303">
    <property type="component" value="Unassembled WGS sequence"/>
</dbReference>
<reference evidence="6" key="2">
    <citation type="submission" date="2021-04" db="EMBL/GenBank/DDBJ databases">
        <authorList>
            <person name="Gilroy R."/>
        </authorList>
    </citation>
    <scope>NUCLEOTIDE SEQUENCE</scope>
    <source>
        <strain evidence="6">F6-6636</strain>
    </source>
</reference>
<dbReference type="Gene3D" id="3.20.20.140">
    <property type="entry name" value="Metal-dependent hydrolases"/>
    <property type="match status" value="1"/>
</dbReference>
<name>A0A948TJQ9_9LACO</name>
<comment type="similarity">
    <text evidence="1 5">Belongs to the metallo-dependent hydrolases superfamily. CpsB/CapC family.</text>
</comment>
<dbReference type="InterPro" id="IPR016667">
    <property type="entry name" value="Caps_polysacc_synth_CpsB/CapC"/>
</dbReference>
<evidence type="ECO:0000256" key="4">
    <source>
        <dbReference type="ARBA" id="ARBA00051722"/>
    </source>
</evidence>
<comment type="catalytic activity">
    <reaction evidence="4 5">
        <text>O-phospho-L-tyrosyl-[protein] + H2O = L-tyrosyl-[protein] + phosphate</text>
        <dbReference type="Rhea" id="RHEA:10684"/>
        <dbReference type="Rhea" id="RHEA-COMP:10136"/>
        <dbReference type="Rhea" id="RHEA-COMP:20101"/>
        <dbReference type="ChEBI" id="CHEBI:15377"/>
        <dbReference type="ChEBI" id="CHEBI:43474"/>
        <dbReference type="ChEBI" id="CHEBI:46858"/>
        <dbReference type="ChEBI" id="CHEBI:61978"/>
        <dbReference type="EC" id="3.1.3.48"/>
    </reaction>
</comment>
<dbReference type="EC" id="3.1.3.48" evidence="5"/>
<reference evidence="6" key="1">
    <citation type="journal article" date="2021" name="PeerJ">
        <title>Extensive microbial diversity within the chicken gut microbiome revealed by metagenomics and culture.</title>
        <authorList>
            <person name="Gilroy R."/>
            <person name="Ravi A."/>
            <person name="Getino M."/>
            <person name="Pursley I."/>
            <person name="Horton D.L."/>
            <person name="Alikhan N.F."/>
            <person name="Baker D."/>
            <person name="Gharbi K."/>
            <person name="Hall N."/>
            <person name="Watson M."/>
            <person name="Adriaenssens E.M."/>
            <person name="Foster-Nyarko E."/>
            <person name="Jarju S."/>
            <person name="Secka A."/>
            <person name="Antonio M."/>
            <person name="Oren A."/>
            <person name="Chaudhuri R.R."/>
            <person name="La Ragione R."/>
            <person name="Hildebrand F."/>
            <person name="Pallen M.J."/>
        </authorList>
    </citation>
    <scope>NUCLEOTIDE SEQUENCE</scope>
    <source>
        <strain evidence="6">F6-6636</strain>
    </source>
</reference>
<dbReference type="InterPro" id="IPR016195">
    <property type="entry name" value="Pol/histidinol_Pase-like"/>
</dbReference>
<protein>
    <recommendedName>
        <fullName evidence="5">Tyrosine-protein phosphatase</fullName>
        <ecNumber evidence="5">3.1.3.48</ecNumber>
    </recommendedName>
</protein>
<evidence type="ECO:0000313" key="7">
    <source>
        <dbReference type="Proteomes" id="UP000777303"/>
    </source>
</evidence>
<sequence>MIDLHSHILPGVDDGSPDMEHSLALAQVAVDNGITHTLLTPHHMDGKYTNHKVDVIRKTQLFQAELTRHNIPLTVFPCQEVHLTGDLIQAIDADDILFADEGNHYLMLELPHSHVPTYFMDDILPELEARRIVPVIVHPERNQGIQANPDLLYELVENGCLTQLTASSYLDIFGKHVTELTQQIIDAGLGAVFSSDAHNLKGRNFRMQAAFDKLTQQNGLAKTQWMQANAKHIINGEEVTLTNFTKVGAKKKKKHFWFF</sequence>
<evidence type="ECO:0000256" key="3">
    <source>
        <dbReference type="ARBA" id="ARBA00022912"/>
    </source>
</evidence>